<dbReference type="PANTHER" id="PTHR11857">
    <property type="entry name" value="ODORANT BINDING PROTEIN-RELATED"/>
    <property type="match status" value="1"/>
</dbReference>
<dbReference type="AlphaFoldDB" id="A0A0X8B1Q7"/>
<dbReference type="GO" id="GO:0005615">
    <property type="term" value="C:extracellular space"/>
    <property type="evidence" value="ECO:0007669"/>
    <property type="project" value="TreeGrafter"/>
</dbReference>
<evidence type="ECO:0000313" key="5">
    <source>
        <dbReference type="EMBL" id="ALZ41699.1"/>
    </source>
</evidence>
<comment type="subcellular location">
    <subcellularLocation>
        <location evidence="1">Secreted</location>
    </subcellularLocation>
</comment>
<evidence type="ECO:0000256" key="4">
    <source>
        <dbReference type="ARBA" id="ARBA00022729"/>
    </source>
</evidence>
<dbReference type="GO" id="GO:0007608">
    <property type="term" value="P:sensory perception of smell"/>
    <property type="evidence" value="ECO:0007669"/>
    <property type="project" value="TreeGrafter"/>
</dbReference>
<comment type="similarity">
    <text evidence="2">Belongs to the PBP/GOBP family.</text>
</comment>
<protein>
    <submittedName>
        <fullName evidence="5">Odorant binding protein 4</fullName>
    </submittedName>
</protein>
<reference evidence="5" key="1">
    <citation type="submission" date="2015-07" db="EMBL/GenBank/DDBJ databases">
        <title>Identification and tissue distribution of odorant binding protein genes in the vegetable leafminer Liriomyza sativae.</title>
        <authorList>
            <person name="Zhang L."/>
            <person name="Lei Z."/>
        </authorList>
    </citation>
    <scope>NUCLEOTIDE SEQUENCE</scope>
</reference>
<dbReference type="SMART" id="SM00708">
    <property type="entry name" value="PhBP"/>
    <property type="match status" value="1"/>
</dbReference>
<keyword evidence="3" id="KW-0964">Secreted</keyword>
<dbReference type="PANTHER" id="PTHR11857:SF43">
    <property type="entry name" value="GEO07291P1-RELATED"/>
    <property type="match status" value="1"/>
</dbReference>
<dbReference type="Gene3D" id="1.10.238.20">
    <property type="entry name" value="Pheromone/general odorant binding protein domain"/>
    <property type="match status" value="1"/>
</dbReference>
<name>A0A0X8B1Q7_LIRSA</name>
<organism evidence="5">
    <name type="scientific">Liriomyza sativae</name>
    <name type="common">Vegetable leafminer</name>
    <dbReference type="NCBI Taxonomy" id="127406"/>
    <lineage>
        <taxon>Eukaryota</taxon>
        <taxon>Metazoa</taxon>
        <taxon>Ecdysozoa</taxon>
        <taxon>Arthropoda</taxon>
        <taxon>Hexapoda</taxon>
        <taxon>Insecta</taxon>
        <taxon>Pterygota</taxon>
        <taxon>Neoptera</taxon>
        <taxon>Endopterygota</taxon>
        <taxon>Diptera</taxon>
        <taxon>Brachycera</taxon>
        <taxon>Muscomorpha</taxon>
        <taxon>Opomyzoidea</taxon>
        <taxon>Agromyzidae</taxon>
        <taxon>Phytomyzinae</taxon>
        <taxon>Liriomyza</taxon>
    </lineage>
</organism>
<dbReference type="InterPro" id="IPR036728">
    <property type="entry name" value="PBP_GOBP_sf"/>
</dbReference>
<accession>A0A0X8B1Q7</accession>
<dbReference type="CDD" id="cd23992">
    <property type="entry name" value="PBP_GOBP"/>
    <property type="match status" value="1"/>
</dbReference>
<dbReference type="SMR" id="A0A0X8B1Q7"/>
<proteinExistence type="evidence at transcript level"/>
<dbReference type="SUPFAM" id="SSF47565">
    <property type="entry name" value="Insect pheromone/odorant-binding proteins"/>
    <property type="match status" value="1"/>
</dbReference>
<dbReference type="GO" id="GO:0005549">
    <property type="term" value="F:odorant binding"/>
    <property type="evidence" value="ECO:0007669"/>
    <property type="project" value="InterPro"/>
</dbReference>
<evidence type="ECO:0000256" key="3">
    <source>
        <dbReference type="ARBA" id="ARBA00022525"/>
    </source>
</evidence>
<gene>
    <name evidence="5" type="primary">OBP4</name>
</gene>
<dbReference type="EMBL" id="KT250755">
    <property type="protein sequence ID" value="ALZ41699.1"/>
    <property type="molecule type" value="mRNA"/>
</dbReference>
<dbReference type="Pfam" id="PF01395">
    <property type="entry name" value="PBP_GOBP"/>
    <property type="match status" value="1"/>
</dbReference>
<evidence type="ECO:0000256" key="2">
    <source>
        <dbReference type="ARBA" id="ARBA00008098"/>
    </source>
</evidence>
<evidence type="ECO:0000256" key="1">
    <source>
        <dbReference type="ARBA" id="ARBA00004613"/>
    </source>
</evidence>
<sequence>MAQSPETKEKIRAVSNKCIEQWKPAAEDLARFRNADFANHDNKMHCFAHCALTDLGFWLNGKPDEAKVAQVLNPLFGEESVVSTGAKCNSAKGANDCETSFKVYQCYREAKVAVEI</sequence>
<dbReference type="InterPro" id="IPR006170">
    <property type="entry name" value="PBP/GOBP"/>
</dbReference>
<keyword evidence="4" id="KW-0732">Signal</keyword>